<dbReference type="EMBL" id="BOMN01000014">
    <property type="protein sequence ID" value="GIE18152.1"/>
    <property type="molecule type" value="Genomic_DNA"/>
</dbReference>
<gene>
    <name evidence="3" type="ORF">Ahu01nite_012540</name>
</gene>
<dbReference type="Proteomes" id="UP000603200">
    <property type="component" value="Unassembled WGS sequence"/>
</dbReference>
<keyword evidence="4" id="KW-1185">Reference proteome</keyword>
<evidence type="ECO:0000313" key="3">
    <source>
        <dbReference type="EMBL" id="GIE18152.1"/>
    </source>
</evidence>
<reference evidence="3 4" key="1">
    <citation type="submission" date="2021-01" db="EMBL/GenBank/DDBJ databases">
        <title>Whole genome shotgun sequence of Actinoplanes humidus NBRC 14915.</title>
        <authorList>
            <person name="Komaki H."/>
            <person name="Tamura T."/>
        </authorList>
    </citation>
    <scope>NUCLEOTIDE SEQUENCE [LARGE SCALE GENOMIC DNA]</scope>
    <source>
        <strain evidence="3 4">NBRC 14915</strain>
    </source>
</reference>
<evidence type="ECO:0000256" key="1">
    <source>
        <dbReference type="ARBA" id="ARBA00007689"/>
    </source>
</evidence>
<name>A0ABQ3ZHX9_9ACTN</name>
<evidence type="ECO:0000313" key="4">
    <source>
        <dbReference type="Proteomes" id="UP000603200"/>
    </source>
</evidence>
<dbReference type="PANTHER" id="PTHR35174:SF3">
    <property type="entry name" value="BLL7171 PROTEIN"/>
    <property type="match status" value="1"/>
</dbReference>
<proteinExistence type="inferred from homology"/>
<sequence length="116" mass="12705">MRYVMIITGDESNWFGDDAPADLMDQVNTWWEKWYEAGRIAKGGAELAPANTAKTIGRSPDGRPTVTDGPYLELKEVVGGFIILVTDTIDDAVNVAAGWPGIPLGDRVEVRPVMER</sequence>
<protein>
    <submittedName>
        <fullName evidence="3">Transcription initiation protein</fullName>
    </submittedName>
</protein>
<organism evidence="3 4">
    <name type="scientific">Winogradskya humida</name>
    <dbReference type="NCBI Taxonomy" id="113566"/>
    <lineage>
        <taxon>Bacteria</taxon>
        <taxon>Bacillati</taxon>
        <taxon>Actinomycetota</taxon>
        <taxon>Actinomycetes</taxon>
        <taxon>Micromonosporales</taxon>
        <taxon>Micromonosporaceae</taxon>
        <taxon>Winogradskya</taxon>
    </lineage>
</organism>
<comment type="similarity">
    <text evidence="1">Belongs to the YciI family.</text>
</comment>
<dbReference type="SUPFAM" id="SSF54909">
    <property type="entry name" value="Dimeric alpha+beta barrel"/>
    <property type="match status" value="1"/>
</dbReference>
<dbReference type="RefSeq" id="WP_203835426.1">
    <property type="nucleotide sequence ID" value="NZ_BAAATV010000004.1"/>
</dbReference>
<evidence type="ECO:0000259" key="2">
    <source>
        <dbReference type="Pfam" id="PF03795"/>
    </source>
</evidence>
<accession>A0ABQ3ZHX9</accession>
<dbReference type="PANTHER" id="PTHR35174">
    <property type="entry name" value="BLL7171 PROTEIN-RELATED"/>
    <property type="match status" value="1"/>
</dbReference>
<feature type="domain" description="YCII-related" evidence="2">
    <location>
        <begin position="1"/>
        <end position="115"/>
    </location>
</feature>
<dbReference type="InterPro" id="IPR005545">
    <property type="entry name" value="YCII"/>
</dbReference>
<comment type="caution">
    <text evidence="3">The sequence shown here is derived from an EMBL/GenBank/DDBJ whole genome shotgun (WGS) entry which is preliminary data.</text>
</comment>
<dbReference type="Pfam" id="PF03795">
    <property type="entry name" value="YCII"/>
    <property type="match status" value="1"/>
</dbReference>
<dbReference type="InterPro" id="IPR011008">
    <property type="entry name" value="Dimeric_a/b-barrel"/>
</dbReference>
<dbReference type="Gene3D" id="3.30.70.1060">
    <property type="entry name" value="Dimeric alpha+beta barrel"/>
    <property type="match status" value="1"/>
</dbReference>